<evidence type="ECO:0000313" key="1">
    <source>
        <dbReference type="EMBL" id="RCN55744.1"/>
    </source>
</evidence>
<dbReference type="OrthoDB" id="9775208at2"/>
<dbReference type="Gene3D" id="3.40.50.2000">
    <property type="entry name" value="Glycogen Phosphorylase B"/>
    <property type="match status" value="2"/>
</dbReference>
<dbReference type="Proteomes" id="UP000253250">
    <property type="component" value="Unassembled WGS sequence"/>
</dbReference>
<dbReference type="AlphaFoldDB" id="A0A1C2G0V7"/>
<accession>A0A1C2G0V7</accession>
<sequence>MTNSRDPEGRWANAALLYEPEAYAVTSPSLKGRQVAGHGFLRGFARHARVAEYVAAVSHHEAAARFVAEMRKSGQGRPARTMAPHDAQSLAALGCLYRPDPVIGPHAWARAASGDAAWSLCGITHTTASHAVTDAIVDWLVAPVQPWDAVICPSTAVRAMVTTVLAAQADYLQARFGGRRIVMPQLPVIPLGVAADELIIKDAERRQGRESLGIGTEAVVVLFVGRLSFHAKAHPLAMYQALERASAGCETVLIECGWTANDAVADAYAEAAAAACPTVRRIVIDGRMPAATREAWAAADVF</sequence>
<dbReference type="RefSeq" id="WP_141689299.1">
    <property type="nucleotide sequence ID" value="NZ_CP080624.1"/>
</dbReference>
<evidence type="ECO:0000313" key="2">
    <source>
        <dbReference type="Proteomes" id="UP000253250"/>
    </source>
</evidence>
<proteinExistence type="predicted"/>
<name>A0A1C2G0V7_9GAMM</name>
<protein>
    <submittedName>
        <fullName evidence="1">Uncharacterized protein</fullName>
    </submittedName>
</protein>
<organism evidence="1 2">
    <name type="scientific">Acidiferrobacter thiooxydans</name>
    <dbReference type="NCBI Taxonomy" id="163359"/>
    <lineage>
        <taxon>Bacteria</taxon>
        <taxon>Pseudomonadati</taxon>
        <taxon>Pseudomonadota</taxon>
        <taxon>Gammaproteobacteria</taxon>
        <taxon>Acidiferrobacterales</taxon>
        <taxon>Acidiferrobacteraceae</taxon>
        <taxon>Acidiferrobacter</taxon>
    </lineage>
</organism>
<keyword evidence="2" id="KW-1185">Reference proteome</keyword>
<dbReference type="STRING" id="163359.A9R16_13025"/>
<gene>
    <name evidence="1" type="ORF">C4900_07415</name>
</gene>
<dbReference type="EMBL" id="PSYR01000002">
    <property type="protein sequence ID" value="RCN55744.1"/>
    <property type="molecule type" value="Genomic_DNA"/>
</dbReference>
<dbReference type="SUPFAM" id="SSF53756">
    <property type="entry name" value="UDP-Glycosyltransferase/glycogen phosphorylase"/>
    <property type="match status" value="1"/>
</dbReference>
<reference evidence="1 2" key="1">
    <citation type="submission" date="2018-02" db="EMBL/GenBank/DDBJ databases">
        <title>Insights into the biology of acidophilic members of the Acidiferrobacteraceae family derived from comparative genomic analyses.</title>
        <authorList>
            <person name="Issotta F."/>
            <person name="Thyssen C."/>
            <person name="Mena C."/>
            <person name="Moya A."/>
            <person name="Bellenberg S."/>
            <person name="Sproer C."/>
            <person name="Covarrubias P.C."/>
            <person name="Sand W."/>
            <person name="Quatrini R."/>
            <person name="Vera M."/>
        </authorList>
    </citation>
    <scope>NUCLEOTIDE SEQUENCE [LARGE SCALE GENOMIC DNA]</scope>
    <source>
        <strain evidence="2">m-1</strain>
    </source>
</reference>
<comment type="caution">
    <text evidence="1">The sequence shown here is derived from an EMBL/GenBank/DDBJ whole genome shotgun (WGS) entry which is preliminary data.</text>
</comment>